<dbReference type="CDD" id="cd00009">
    <property type="entry name" value="AAA"/>
    <property type="match status" value="1"/>
</dbReference>
<dbReference type="PANTHER" id="PTHR10763:SF22">
    <property type="entry name" value="ORC1-TYPE DNA REPLICATION PROTEIN"/>
    <property type="match status" value="1"/>
</dbReference>
<name>A0A8T4KQ40_9ARCH</name>
<dbReference type="InterPro" id="IPR036390">
    <property type="entry name" value="WH_DNA-bd_sf"/>
</dbReference>
<dbReference type="InterPro" id="IPR050311">
    <property type="entry name" value="ORC1/CDC6"/>
</dbReference>
<dbReference type="Pfam" id="PF22703">
    <property type="entry name" value="Cdc6_lid"/>
    <property type="match status" value="1"/>
</dbReference>
<evidence type="ECO:0000259" key="6">
    <source>
        <dbReference type="SMART" id="SM00382"/>
    </source>
</evidence>
<dbReference type="InterPro" id="IPR003959">
    <property type="entry name" value="ATPase_AAA_core"/>
</dbReference>
<dbReference type="SMART" id="SM00382">
    <property type="entry name" value="AAA"/>
    <property type="match status" value="1"/>
</dbReference>
<reference evidence="8" key="2">
    <citation type="submission" date="2021-05" db="EMBL/GenBank/DDBJ databases">
        <title>Protein family content uncovers lineage relationships and bacterial pathway maintenance mechanisms in DPANN archaea.</title>
        <authorList>
            <person name="Castelle C.J."/>
            <person name="Meheust R."/>
            <person name="Jaffe A.L."/>
            <person name="Seitz K."/>
            <person name="Gong X."/>
            <person name="Baker B.J."/>
            <person name="Banfield J.F."/>
        </authorList>
    </citation>
    <scope>NUCLEOTIDE SEQUENCE</scope>
    <source>
        <strain evidence="8">RIFCSPHIGHO2_01_FULL_AR10_44_11</strain>
    </source>
</reference>
<accession>A0A8T4KQ40</accession>
<dbReference type="CDD" id="cd08768">
    <property type="entry name" value="Cdc6_C"/>
    <property type="match status" value="1"/>
</dbReference>
<evidence type="ECO:0000313" key="8">
    <source>
        <dbReference type="EMBL" id="MBS3057228.1"/>
    </source>
</evidence>
<dbReference type="GO" id="GO:0006260">
    <property type="term" value="P:DNA replication"/>
    <property type="evidence" value="ECO:0007669"/>
    <property type="project" value="UniProtKB-UniRule"/>
</dbReference>
<evidence type="ECO:0000256" key="4">
    <source>
        <dbReference type="ARBA" id="ARBA00022840"/>
    </source>
</evidence>
<dbReference type="NCBIfam" id="TIGR02928">
    <property type="entry name" value="orc1/cdc6 family replication initiation protein"/>
    <property type="match status" value="1"/>
</dbReference>
<comment type="similarity">
    <text evidence="1 5">Belongs to the CDC6/cdc18 family.</text>
</comment>
<evidence type="ECO:0000256" key="5">
    <source>
        <dbReference type="HAMAP-Rule" id="MF_01407"/>
    </source>
</evidence>
<feature type="domain" description="AAA+ ATPase" evidence="6">
    <location>
        <begin position="56"/>
        <end position="216"/>
    </location>
</feature>
<feature type="binding site" evidence="5">
    <location>
        <begin position="68"/>
        <end position="72"/>
    </location>
    <ligand>
        <name>ATP</name>
        <dbReference type="ChEBI" id="CHEBI:30616"/>
    </ligand>
</feature>
<dbReference type="GO" id="GO:0005524">
    <property type="term" value="F:ATP binding"/>
    <property type="evidence" value="ECO:0007669"/>
    <property type="project" value="UniProtKB-UniRule"/>
</dbReference>
<organism evidence="8 9">
    <name type="scientific">Candidatus Iainarchaeum sp</name>
    <dbReference type="NCBI Taxonomy" id="3101447"/>
    <lineage>
        <taxon>Archaea</taxon>
        <taxon>Candidatus Iainarchaeota</taxon>
        <taxon>Candidatus Iainarchaeia</taxon>
        <taxon>Candidatus Iainarchaeales</taxon>
        <taxon>Candidatus Iainarchaeaceae</taxon>
        <taxon>Candidatus Iainarchaeum</taxon>
    </lineage>
</organism>
<keyword evidence="2 5" id="KW-0235">DNA replication</keyword>
<dbReference type="FunFam" id="3.40.50.300:FF:000930">
    <property type="entry name" value="ORC1-type DNA replication protein"/>
    <property type="match status" value="1"/>
</dbReference>
<dbReference type="Pfam" id="PF09079">
    <property type="entry name" value="WHD_Cdc6"/>
    <property type="match status" value="1"/>
</dbReference>
<comment type="function">
    <text evidence="5">Involved in regulation of DNA replication.</text>
</comment>
<reference evidence="8" key="1">
    <citation type="submission" date="2021-03" db="EMBL/GenBank/DDBJ databases">
        <authorList>
            <person name="Jaffe A."/>
        </authorList>
    </citation>
    <scope>NUCLEOTIDE SEQUENCE</scope>
    <source>
        <strain evidence="8">RIFCSPHIGHO2_01_FULL_AR10_44_11</strain>
    </source>
</reference>
<dbReference type="InterPro" id="IPR003593">
    <property type="entry name" value="AAA+_ATPase"/>
</dbReference>
<dbReference type="InterPro" id="IPR036388">
    <property type="entry name" value="WH-like_DNA-bd_sf"/>
</dbReference>
<dbReference type="SUPFAM" id="SSF52540">
    <property type="entry name" value="P-loop containing nucleoside triphosphate hydrolases"/>
    <property type="match status" value="1"/>
</dbReference>
<dbReference type="PANTHER" id="PTHR10763">
    <property type="entry name" value="CELL DIVISION CONTROL PROTEIN 6-RELATED"/>
    <property type="match status" value="1"/>
</dbReference>
<dbReference type="InterPro" id="IPR027417">
    <property type="entry name" value="P-loop_NTPase"/>
</dbReference>
<dbReference type="EMBL" id="JAGVWD010000016">
    <property type="protein sequence ID" value="MBS3057228.1"/>
    <property type="molecule type" value="Genomic_DNA"/>
</dbReference>
<dbReference type="GO" id="GO:0016887">
    <property type="term" value="F:ATP hydrolysis activity"/>
    <property type="evidence" value="ECO:0007669"/>
    <property type="project" value="InterPro"/>
</dbReference>
<comment type="caution">
    <text evidence="8">The sequence shown here is derived from an EMBL/GenBank/DDBJ whole genome shotgun (WGS) entry which is preliminary data.</text>
</comment>
<dbReference type="SMART" id="SM01074">
    <property type="entry name" value="Cdc6_C"/>
    <property type="match status" value="1"/>
</dbReference>
<evidence type="ECO:0000256" key="3">
    <source>
        <dbReference type="ARBA" id="ARBA00022741"/>
    </source>
</evidence>
<keyword evidence="3 5" id="KW-0547">Nucleotide-binding</keyword>
<feature type="binding site" evidence="5">
    <location>
        <position position="227"/>
    </location>
    <ligand>
        <name>ATP</name>
        <dbReference type="ChEBI" id="CHEBI:30616"/>
    </ligand>
</feature>
<dbReference type="AlphaFoldDB" id="A0A8T4KQ40"/>
<dbReference type="Proteomes" id="UP000677687">
    <property type="component" value="Unassembled WGS sequence"/>
</dbReference>
<dbReference type="Gene3D" id="1.10.10.10">
    <property type="entry name" value="Winged helix-like DNA-binding domain superfamily/Winged helix DNA-binding domain"/>
    <property type="match status" value="1"/>
</dbReference>
<feature type="binding site" evidence="5">
    <location>
        <position position="215"/>
    </location>
    <ligand>
        <name>ATP</name>
        <dbReference type="ChEBI" id="CHEBI:30616"/>
    </ligand>
</feature>
<dbReference type="HAMAP" id="MF_01407">
    <property type="entry name" value="ORC1_type_DNA_replic_protein"/>
    <property type="match status" value="1"/>
</dbReference>
<evidence type="ECO:0000256" key="2">
    <source>
        <dbReference type="ARBA" id="ARBA00022705"/>
    </source>
</evidence>
<evidence type="ECO:0000259" key="7">
    <source>
        <dbReference type="SMART" id="SM01074"/>
    </source>
</evidence>
<sequence length="407" mass="46083">MTKKLTEFLESYINKQSIFKDKRALQSNYTPKRAPYRGEQINQLASILAPSLRMEKPSNVFVYGRPGTGKTLVAKYVTHSITKIAEKNKKNVTIVYLNCKMKRVADTEYRLVAQLLKGLGVSVPDTGLPTDVLYHKLFEKIDEKRQHIIIALDEIDSLVRKTGDGFLYSLTRMNSELKNASITTIGITNDVLFLEGLDVRVRSSLSEEELVFKPYDAVQLQDVLQERVFEGFREDVVSPEVVSLCAAIAAQEHGDARRALDLLRIAGETAERNNDNKVTDLHVNEAQDKIDVERTIEVIKGQPKQSQAVLITIIKLIEAQKKQGRWTDKRLLTGSVYESYRETCGRNNLKPLTQRRVGDLISELDMLGIISTKVISKGRYGRTREISLALNETIAHKAERILADKFY</sequence>
<dbReference type="Gene3D" id="1.10.8.60">
    <property type="match status" value="1"/>
</dbReference>
<keyword evidence="4 5" id="KW-0067">ATP-binding</keyword>
<dbReference type="InterPro" id="IPR014277">
    <property type="entry name" value="Orc1/Cdc6_arc"/>
</dbReference>
<evidence type="ECO:0000313" key="9">
    <source>
        <dbReference type="Proteomes" id="UP000677687"/>
    </source>
</evidence>
<proteinExistence type="inferred from homology"/>
<dbReference type="InterPro" id="IPR015163">
    <property type="entry name" value="Cdc6_C"/>
</dbReference>
<protein>
    <recommendedName>
        <fullName evidence="5">ORC1-type DNA replication protein</fullName>
    </recommendedName>
</protein>
<dbReference type="Gene3D" id="3.40.50.300">
    <property type="entry name" value="P-loop containing nucleotide triphosphate hydrolases"/>
    <property type="match status" value="1"/>
</dbReference>
<dbReference type="SUPFAM" id="SSF46785">
    <property type="entry name" value="Winged helix' DNA-binding domain"/>
    <property type="match status" value="1"/>
</dbReference>
<dbReference type="Pfam" id="PF00004">
    <property type="entry name" value="AAA"/>
    <property type="match status" value="1"/>
</dbReference>
<gene>
    <name evidence="8" type="ORF">J4415_01210</name>
</gene>
<dbReference type="InterPro" id="IPR055237">
    <property type="entry name" value="Cdc6_lid"/>
</dbReference>
<feature type="domain" description="Cdc6 C-terminal" evidence="7">
    <location>
        <begin position="310"/>
        <end position="399"/>
    </location>
</feature>
<dbReference type="FunFam" id="1.10.8.60:FF:000073">
    <property type="entry name" value="ORC1-type DNA replication protein"/>
    <property type="match status" value="1"/>
</dbReference>
<evidence type="ECO:0000256" key="1">
    <source>
        <dbReference type="ARBA" id="ARBA00006184"/>
    </source>
</evidence>